<accession>A0A3P1CD57</accession>
<evidence type="ECO:0000313" key="3">
    <source>
        <dbReference type="Proteomes" id="UP000274271"/>
    </source>
</evidence>
<keyword evidence="1" id="KW-0812">Transmembrane</keyword>
<evidence type="ECO:0000256" key="1">
    <source>
        <dbReference type="SAM" id="Phobius"/>
    </source>
</evidence>
<gene>
    <name evidence="2" type="ORF">EHT87_28155</name>
</gene>
<dbReference type="EMBL" id="RQJP01000006">
    <property type="protein sequence ID" value="RRB11016.1"/>
    <property type="molecule type" value="Genomic_DNA"/>
</dbReference>
<comment type="caution">
    <text evidence="2">The sequence shown here is derived from an EMBL/GenBank/DDBJ whole genome shotgun (WGS) entry which is preliminary data.</text>
</comment>
<keyword evidence="3" id="KW-1185">Reference proteome</keyword>
<organism evidence="2 3">
    <name type="scientific">Larkinella knui</name>
    <dbReference type="NCBI Taxonomy" id="2025310"/>
    <lineage>
        <taxon>Bacteria</taxon>
        <taxon>Pseudomonadati</taxon>
        <taxon>Bacteroidota</taxon>
        <taxon>Cytophagia</taxon>
        <taxon>Cytophagales</taxon>
        <taxon>Spirosomataceae</taxon>
        <taxon>Larkinella</taxon>
    </lineage>
</organism>
<keyword evidence="1" id="KW-0472">Membrane</keyword>
<name>A0A3P1CD57_9BACT</name>
<dbReference type="AlphaFoldDB" id="A0A3P1CD57"/>
<sequence>MSENELDELYRDGLQRLSDTDLPWDKTPTWERLDQALEHRKRLRGIGIWWQMAAGFFLVIGIGWLVFRTTNQADPHPKTAFGRKLPAPISVKTNARKEEEANVMTRQVPKVLKPLIKKPYHQYAREKNRRSDAQKPVFAEAVETNPIPENQKADRLVGSVNELPLRSIPVTEFAPISRVIKTVETDKTMTEPAEDGILPRKKRFRLPIALVPNLIRPASLSTRPVYSYEKAPVQLQISL</sequence>
<proteinExistence type="predicted"/>
<dbReference type="RefSeq" id="WP_124910107.1">
    <property type="nucleotide sequence ID" value="NZ_RQJP01000006.1"/>
</dbReference>
<reference evidence="2 3" key="1">
    <citation type="submission" date="2018-11" db="EMBL/GenBank/DDBJ databases">
        <authorList>
            <person name="Zhou Z."/>
            <person name="Wang G."/>
        </authorList>
    </citation>
    <scope>NUCLEOTIDE SEQUENCE [LARGE SCALE GENOMIC DNA]</scope>
    <source>
        <strain evidence="2 3">KCTC42998</strain>
    </source>
</reference>
<protein>
    <submittedName>
        <fullName evidence="2">Uncharacterized protein</fullName>
    </submittedName>
</protein>
<keyword evidence="1" id="KW-1133">Transmembrane helix</keyword>
<dbReference type="Proteomes" id="UP000274271">
    <property type="component" value="Unassembled WGS sequence"/>
</dbReference>
<evidence type="ECO:0000313" key="2">
    <source>
        <dbReference type="EMBL" id="RRB11016.1"/>
    </source>
</evidence>
<dbReference type="OrthoDB" id="849204at2"/>
<feature type="transmembrane region" description="Helical" evidence="1">
    <location>
        <begin position="48"/>
        <end position="67"/>
    </location>
</feature>